<accession>A0A1V6RF07</accession>
<evidence type="ECO:0000313" key="2">
    <source>
        <dbReference type="EMBL" id="OQE00049.1"/>
    </source>
</evidence>
<dbReference type="EMBL" id="MDYP01000059">
    <property type="protein sequence ID" value="OQE00049.1"/>
    <property type="molecule type" value="Genomic_DNA"/>
</dbReference>
<evidence type="ECO:0000313" key="3">
    <source>
        <dbReference type="Proteomes" id="UP000191518"/>
    </source>
</evidence>
<name>A0A1V6RF07_9EURO</name>
<protein>
    <submittedName>
        <fullName evidence="2">Uncharacterized protein</fullName>
    </submittedName>
</protein>
<sequence length="511" mass="56082">MAQKLDLGQSALRIRDSNLQLHLAASAHFNQRLSHGAPQIPIDLSGSPNLESVWITEAPELELRFFIGGNWDQNEKAAFVSKLRGKLCDMKIWSDLGFSVELKTGALENCIDASAFHCLKLGLCRGCRVQNLTTGWTLPSSMTNPPDARPPPGVPVATLASIDVRLEYRFEAKDKLQAQNCSKLEVGLLGHASWDFPGHQLLGTMAELPILQQVHNEGPYETLESQSSCISGGRSNPSHEELFRLFDLGIQRLLISNFIKDPTIRVPQQATIKSFADISPAVFNPGYRDAINQRALTIPIITKAISSMLAGNKDPSTNAKLADLLGLTHSQGTDGFTTQPQVSGCRAAILSSLWRIAQKNMPKIKTIKRRASMLPTEHVSNRQAGSNDSVRHMSTNQVQFENGNPGLPQSFETQDHDQNEESDMCLLNSESDDQLLDNFSETSFTDIGESTQTSLNTLLSTIGSSQTSYGDHDTMLLLDHGQLADYPGNYGTDYDPGEDMDNTDIIMADDL</sequence>
<dbReference type="AlphaFoldDB" id="A0A1V6RF07"/>
<reference evidence="3" key="1">
    <citation type="journal article" date="2017" name="Nat. Microbiol.">
        <title>Global analysis of biosynthetic gene clusters reveals vast potential of secondary metabolite production in Penicillium species.</title>
        <authorList>
            <person name="Nielsen J.C."/>
            <person name="Grijseels S."/>
            <person name="Prigent S."/>
            <person name="Ji B."/>
            <person name="Dainat J."/>
            <person name="Nielsen K.F."/>
            <person name="Frisvad J.C."/>
            <person name="Workman M."/>
            <person name="Nielsen J."/>
        </authorList>
    </citation>
    <scope>NUCLEOTIDE SEQUENCE [LARGE SCALE GENOMIC DNA]</scope>
    <source>
        <strain evidence="3">IBT 29486</strain>
    </source>
</reference>
<keyword evidence="3" id="KW-1185">Reference proteome</keyword>
<feature type="region of interest" description="Disordered" evidence="1">
    <location>
        <begin position="398"/>
        <end position="421"/>
    </location>
</feature>
<proteinExistence type="predicted"/>
<organism evidence="2 3">
    <name type="scientific">Penicillium vulpinum</name>
    <dbReference type="NCBI Taxonomy" id="29845"/>
    <lineage>
        <taxon>Eukaryota</taxon>
        <taxon>Fungi</taxon>
        <taxon>Dikarya</taxon>
        <taxon>Ascomycota</taxon>
        <taxon>Pezizomycotina</taxon>
        <taxon>Eurotiomycetes</taxon>
        <taxon>Eurotiomycetidae</taxon>
        <taxon>Eurotiales</taxon>
        <taxon>Aspergillaceae</taxon>
        <taxon>Penicillium</taxon>
    </lineage>
</organism>
<dbReference type="Proteomes" id="UP000191518">
    <property type="component" value="Unassembled WGS sequence"/>
</dbReference>
<evidence type="ECO:0000256" key="1">
    <source>
        <dbReference type="SAM" id="MobiDB-lite"/>
    </source>
</evidence>
<gene>
    <name evidence="2" type="ORF">PENVUL_c059G07827</name>
</gene>
<dbReference type="STRING" id="29845.A0A1V6RF07"/>
<comment type="caution">
    <text evidence="2">The sequence shown here is derived from an EMBL/GenBank/DDBJ whole genome shotgun (WGS) entry which is preliminary data.</text>
</comment>
<dbReference type="OrthoDB" id="4187154at2759"/>